<organism evidence="1 2">
    <name type="scientific">Aspergillus carbonarius (strain ITEM 5010)</name>
    <dbReference type="NCBI Taxonomy" id="602072"/>
    <lineage>
        <taxon>Eukaryota</taxon>
        <taxon>Fungi</taxon>
        <taxon>Dikarya</taxon>
        <taxon>Ascomycota</taxon>
        <taxon>Pezizomycotina</taxon>
        <taxon>Eurotiomycetes</taxon>
        <taxon>Eurotiomycetidae</taxon>
        <taxon>Eurotiales</taxon>
        <taxon>Aspergillaceae</taxon>
        <taxon>Aspergillus</taxon>
        <taxon>Aspergillus subgen. Circumdati</taxon>
    </lineage>
</organism>
<gene>
    <name evidence="1" type="ORF">ASPCADRAFT_1564</name>
</gene>
<dbReference type="VEuPathDB" id="FungiDB:ASPCADRAFT_1564"/>
<accession>A0A1R3RZF2</accession>
<proteinExistence type="predicted"/>
<dbReference type="EMBL" id="KV907494">
    <property type="protein sequence ID" value="OOF99894.1"/>
    <property type="molecule type" value="Genomic_DNA"/>
</dbReference>
<dbReference type="Proteomes" id="UP000188318">
    <property type="component" value="Unassembled WGS sequence"/>
</dbReference>
<name>A0A1R3RZF2_ASPC5</name>
<dbReference type="OrthoDB" id="5430750at2759"/>
<protein>
    <submittedName>
        <fullName evidence="1">Uncharacterized protein</fullName>
    </submittedName>
</protein>
<evidence type="ECO:0000313" key="2">
    <source>
        <dbReference type="Proteomes" id="UP000188318"/>
    </source>
</evidence>
<reference evidence="2" key="1">
    <citation type="journal article" date="2017" name="Genome Biol.">
        <title>Comparative genomics reveals high biological diversity and specific adaptations in the industrially and medically important fungal genus Aspergillus.</title>
        <authorList>
            <person name="de Vries R.P."/>
            <person name="Riley R."/>
            <person name="Wiebenga A."/>
            <person name="Aguilar-Osorio G."/>
            <person name="Amillis S."/>
            <person name="Uchima C.A."/>
            <person name="Anderluh G."/>
            <person name="Asadollahi M."/>
            <person name="Askin M."/>
            <person name="Barry K."/>
            <person name="Battaglia E."/>
            <person name="Bayram O."/>
            <person name="Benocci T."/>
            <person name="Braus-Stromeyer S.A."/>
            <person name="Caldana C."/>
            <person name="Canovas D."/>
            <person name="Cerqueira G.C."/>
            <person name="Chen F."/>
            <person name="Chen W."/>
            <person name="Choi C."/>
            <person name="Clum A."/>
            <person name="Dos Santos R.A."/>
            <person name="Damasio A.R."/>
            <person name="Diallinas G."/>
            <person name="Emri T."/>
            <person name="Fekete E."/>
            <person name="Flipphi M."/>
            <person name="Freyberg S."/>
            <person name="Gallo A."/>
            <person name="Gournas C."/>
            <person name="Habgood R."/>
            <person name="Hainaut M."/>
            <person name="Harispe M.L."/>
            <person name="Henrissat B."/>
            <person name="Hilden K.S."/>
            <person name="Hope R."/>
            <person name="Hossain A."/>
            <person name="Karabika E."/>
            <person name="Karaffa L."/>
            <person name="Karanyi Z."/>
            <person name="Krasevec N."/>
            <person name="Kuo A."/>
            <person name="Kusch H."/>
            <person name="LaButti K."/>
            <person name="Lagendijk E.L."/>
            <person name="Lapidus A."/>
            <person name="Levasseur A."/>
            <person name="Lindquist E."/>
            <person name="Lipzen A."/>
            <person name="Logrieco A.F."/>
            <person name="MacCabe A."/>
            <person name="Maekelae M.R."/>
            <person name="Malavazi I."/>
            <person name="Melin P."/>
            <person name="Meyer V."/>
            <person name="Mielnichuk N."/>
            <person name="Miskei M."/>
            <person name="Molnar A.P."/>
            <person name="Mule G."/>
            <person name="Ngan C.Y."/>
            <person name="Orejas M."/>
            <person name="Orosz E."/>
            <person name="Ouedraogo J.P."/>
            <person name="Overkamp K.M."/>
            <person name="Park H.-S."/>
            <person name="Perrone G."/>
            <person name="Piumi F."/>
            <person name="Punt P.J."/>
            <person name="Ram A.F."/>
            <person name="Ramon A."/>
            <person name="Rauscher S."/>
            <person name="Record E."/>
            <person name="Riano-Pachon D.M."/>
            <person name="Robert V."/>
            <person name="Roehrig J."/>
            <person name="Ruller R."/>
            <person name="Salamov A."/>
            <person name="Salih N.S."/>
            <person name="Samson R.A."/>
            <person name="Sandor E."/>
            <person name="Sanguinetti M."/>
            <person name="Schuetze T."/>
            <person name="Sepcic K."/>
            <person name="Shelest E."/>
            <person name="Sherlock G."/>
            <person name="Sophianopoulou V."/>
            <person name="Squina F.M."/>
            <person name="Sun H."/>
            <person name="Susca A."/>
            <person name="Todd R.B."/>
            <person name="Tsang A."/>
            <person name="Unkles S.E."/>
            <person name="van de Wiele N."/>
            <person name="van Rossen-Uffink D."/>
            <person name="Oliveira J.V."/>
            <person name="Vesth T.C."/>
            <person name="Visser J."/>
            <person name="Yu J.-H."/>
            <person name="Zhou M."/>
            <person name="Andersen M.R."/>
            <person name="Archer D.B."/>
            <person name="Baker S.E."/>
            <person name="Benoit I."/>
            <person name="Brakhage A.A."/>
            <person name="Braus G.H."/>
            <person name="Fischer R."/>
            <person name="Frisvad J.C."/>
            <person name="Goldman G.H."/>
            <person name="Houbraken J."/>
            <person name="Oakley B."/>
            <person name="Pocsi I."/>
            <person name="Scazzocchio C."/>
            <person name="Seiboth B."/>
            <person name="vanKuyk P.A."/>
            <person name="Wortman J."/>
            <person name="Dyer P.S."/>
            <person name="Grigoriev I.V."/>
        </authorList>
    </citation>
    <scope>NUCLEOTIDE SEQUENCE [LARGE SCALE GENOMIC DNA]</scope>
    <source>
        <strain evidence="2">ITEM 5010</strain>
    </source>
</reference>
<sequence length="431" mass="48721">MDQDLKDLADFLVSIIHNGSRYKSKITLLGYLARLDPGEIEKQMVKLTQEHTRPHRQNQILRFDSKGDQPPHHDHASTTTDNSGQIIEIHTLSPVIVLRLLFHLERSFDLDNLFNSLMARGPSHGLLPYPVHGSPDKESWCFSFPYYYVALEGEKLFSGQVSSRLYDKGLFHIHHGTSVVALSLGNPSHRGEEPNGSTHAEDVSWQILILTSSIQQRLDLPCLQNGIEAYLSAVSQQFAAVRRDLRAVANRIASLAVPDASFLSDTETRESFFFEDASFQKSPTYFWALQSLRLINECINSLIQCCAWYDKQSLIDKLREMDPSSCNILTRPDQDAGPTALEAKSLAHLGQIEHQIEELRGLIQTNVKKQKQEEIRALRDGLLSLSAVTSAQTTITQGRSIHFLTIISLNIPSSQFLHFHLRHAIHFLFLH</sequence>
<dbReference type="AlphaFoldDB" id="A0A1R3RZF2"/>
<keyword evidence="2" id="KW-1185">Reference proteome</keyword>
<evidence type="ECO:0000313" key="1">
    <source>
        <dbReference type="EMBL" id="OOF99894.1"/>
    </source>
</evidence>